<keyword evidence="3" id="KW-1185">Reference proteome</keyword>
<dbReference type="PANTHER" id="PTHR21505:SF8">
    <property type="entry name" value="DPT-YFP REPRESSOR BY OVEREXPRESSION, ISOFORM D-RELATED"/>
    <property type="match status" value="1"/>
</dbReference>
<feature type="non-terminal residue" evidence="2">
    <location>
        <position position="1"/>
    </location>
</feature>
<feature type="region of interest" description="Disordered" evidence="1">
    <location>
        <begin position="1"/>
        <end position="25"/>
    </location>
</feature>
<evidence type="ECO:0000313" key="3">
    <source>
        <dbReference type="Proteomes" id="UP001487740"/>
    </source>
</evidence>
<sequence length="168" mass="18973">KKIANLRNAFRKEHAKVQSSKKSGAGASDIYVPKLWYYKLLEFTGDHEEPRESLCSIDDAVQDTQPPEDDFQTRQPDVEEKDDEAEQQSSSTRSSTACKPPVRRAPKRKATSNLVEEALAVLTKPDDECDTFGRNVATELRAMNDIQRAIAKQQMSQIIFNGRMNQLS</sequence>
<feature type="compositionally biased region" description="Polar residues" evidence="1">
    <location>
        <begin position="87"/>
        <end position="97"/>
    </location>
</feature>
<feature type="non-terminal residue" evidence="2">
    <location>
        <position position="168"/>
    </location>
</feature>
<evidence type="ECO:0008006" key="4">
    <source>
        <dbReference type="Google" id="ProtNLM"/>
    </source>
</evidence>
<dbReference type="Proteomes" id="UP001487740">
    <property type="component" value="Unassembled WGS sequence"/>
</dbReference>
<accession>A0AAW0SBV2</accession>
<organism evidence="2 3">
    <name type="scientific">Scylla paramamosain</name>
    <name type="common">Mud crab</name>
    <dbReference type="NCBI Taxonomy" id="85552"/>
    <lineage>
        <taxon>Eukaryota</taxon>
        <taxon>Metazoa</taxon>
        <taxon>Ecdysozoa</taxon>
        <taxon>Arthropoda</taxon>
        <taxon>Crustacea</taxon>
        <taxon>Multicrustacea</taxon>
        <taxon>Malacostraca</taxon>
        <taxon>Eumalacostraca</taxon>
        <taxon>Eucarida</taxon>
        <taxon>Decapoda</taxon>
        <taxon>Pleocyemata</taxon>
        <taxon>Brachyura</taxon>
        <taxon>Eubrachyura</taxon>
        <taxon>Portunoidea</taxon>
        <taxon>Portunidae</taxon>
        <taxon>Portuninae</taxon>
        <taxon>Scylla</taxon>
    </lineage>
</organism>
<feature type="compositionally biased region" description="Basic residues" evidence="1">
    <location>
        <begin position="101"/>
        <end position="110"/>
    </location>
</feature>
<protein>
    <recommendedName>
        <fullName evidence="4">MADF domain-containing protein</fullName>
    </recommendedName>
</protein>
<evidence type="ECO:0000313" key="2">
    <source>
        <dbReference type="EMBL" id="KAK8372330.1"/>
    </source>
</evidence>
<feature type="region of interest" description="Disordered" evidence="1">
    <location>
        <begin position="47"/>
        <end position="111"/>
    </location>
</feature>
<gene>
    <name evidence="2" type="ORF">O3P69_010107</name>
</gene>
<proteinExistence type="predicted"/>
<reference evidence="2 3" key="1">
    <citation type="submission" date="2023-03" db="EMBL/GenBank/DDBJ databases">
        <title>High-quality genome of Scylla paramamosain provides insights in environmental adaptation.</title>
        <authorList>
            <person name="Zhang L."/>
        </authorList>
    </citation>
    <scope>NUCLEOTIDE SEQUENCE [LARGE SCALE GENOMIC DNA]</scope>
    <source>
        <strain evidence="2">LZ_2023a</strain>
        <tissue evidence="2">Muscle</tissue>
    </source>
</reference>
<dbReference type="PANTHER" id="PTHR21505">
    <property type="entry name" value="MADF DOMAIN-CONTAINING PROTEIN-RELATED"/>
    <property type="match status" value="1"/>
</dbReference>
<evidence type="ECO:0000256" key="1">
    <source>
        <dbReference type="SAM" id="MobiDB-lite"/>
    </source>
</evidence>
<dbReference type="AlphaFoldDB" id="A0AAW0SBV2"/>
<dbReference type="EMBL" id="JARAKH010002462">
    <property type="protein sequence ID" value="KAK8372330.1"/>
    <property type="molecule type" value="Genomic_DNA"/>
</dbReference>
<comment type="caution">
    <text evidence="2">The sequence shown here is derived from an EMBL/GenBank/DDBJ whole genome shotgun (WGS) entry which is preliminary data.</text>
</comment>
<name>A0AAW0SBV2_SCYPA</name>